<reference evidence="1 2" key="1">
    <citation type="submission" date="2012-08" db="EMBL/GenBank/DDBJ databases">
        <title>Whole genome shotgun sequence of Kineosphaera limosa NBRC 100340.</title>
        <authorList>
            <person name="Yoshida I."/>
            <person name="Isaki S."/>
            <person name="Hosoyama A."/>
            <person name="Tsuchikane K."/>
            <person name="Katsumata H."/>
            <person name="Ando Y."/>
            <person name="Ohji S."/>
            <person name="Hamada M."/>
            <person name="Tamura T."/>
            <person name="Yamazoe A."/>
            <person name="Yamazaki S."/>
            <person name="Fujita N."/>
        </authorList>
    </citation>
    <scope>NUCLEOTIDE SEQUENCE [LARGE SCALE GENOMIC DNA]</scope>
    <source>
        <strain evidence="1 2">NBRC 100340</strain>
    </source>
</reference>
<protein>
    <submittedName>
        <fullName evidence="1">Uncharacterized protein</fullName>
    </submittedName>
</protein>
<dbReference type="AlphaFoldDB" id="K6VH22"/>
<organism evidence="1 2">
    <name type="scientific">Kineosphaera limosa NBRC 100340</name>
    <dbReference type="NCBI Taxonomy" id="1184609"/>
    <lineage>
        <taxon>Bacteria</taxon>
        <taxon>Bacillati</taxon>
        <taxon>Actinomycetota</taxon>
        <taxon>Actinomycetes</taxon>
        <taxon>Micrococcales</taxon>
        <taxon>Dermatophilaceae</taxon>
        <taxon>Kineosphaera</taxon>
    </lineage>
</organism>
<accession>K6VH22</accession>
<comment type="caution">
    <text evidence="1">The sequence shown here is derived from an EMBL/GenBank/DDBJ whole genome shotgun (WGS) entry which is preliminary data.</text>
</comment>
<name>K6VH22_9MICO</name>
<dbReference type="STRING" id="1184609.KILIM_021_00380"/>
<evidence type="ECO:0000313" key="2">
    <source>
        <dbReference type="Proteomes" id="UP000008366"/>
    </source>
</evidence>
<proteinExistence type="predicted"/>
<dbReference type="SUPFAM" id="SSF50969">
    <property type="entry name" value="YVTN repeat-like/Quinoprotein amine dehydrogenase"/>
    <property type="match status" value="1"/>
</dbReference>
<dbReference type="eggNOG" id="COG1520">
    <property type="taxonomic scope" value="Bacteria"/>
</dbReference>
<dbReference type="Gene3D" id="2.130.10.10">
    <property type="entry name" value="YVTN repeat-like/Quinoprotein amine dehydrogenase"/>
    <property type="match status" value="1"/>
</dbReference>
<gene>
    <name evidence="1" type="ORF">KILIM_021_00380</name>
</gene>
<evidence type="ECO:0000313" key="1">
    <source>
        <dbReference type="EMBL" id="GAB95498.1"/>
    </source>
</evidence>
<dbReference type="InterPro" id="IPR011044">
    <property type="entry name" value="Quino_amine_DH_bsu"/>
</dbReference>
<keyword evidence="2" id="KW-1185">Reference proteome</keyword>
<dbReference type="Proteomes" id="UP000008366">
    <property type="component" value="Unassembled WGS sequence"/>
</dbReference>
<dbReference type="EMBL" id="BAHD01000021">
    <property type="protein sequence ID" value="GAB95498.1"/>
    <property type="molecule type" value="Genomic_DNA"/>
</dbReference>
<sequence>MPSVTPRVLLADASGLRLLDAESGDTVHTHASTDFLRLSDAGDGRHVVVADGDVFRVYDAGIELKAHGDHDQAYTYNPGLTEVTYAAKKAGHVVPHSGQTALFGDGDGSIQLVATDEIAKPGANVERRTADAPHHGVAVWLGGQGLLTTQGAADARKTIELKAGDRVAAKTDDCAGVHGEATAKPANGAPVVFFGCEDGPVVFRDMAFHKIAVKEAYARTGNAAGSPTSPVVLTDYKTDKEAKPERPTRVALVDTHKDSLRTVELGSSYWFRSLGRGPHGEGLVLTYDGNLTVLDQDKATVAARIPAIGEWQEKDKWQEPGPILKVAGDRAYVTDAQHKQLVVVDLEKREVVARHTLDSPAVEMAVVTGAAEGADDHAGHSH</sequence>
<dbReference type="InterPro" id="IPR015943">
    <property type="entry name" value="WD40/YVTN_repeat-like_dom_sf"/>
</dbReference>